<keyword evidence="7" id="KW-0865">Zymogen</keyword>
<dbReference type="Gene3D" id="3.30.360.110">
    <property type="entry name" value="S-adenosylmethionine decarboxylase domain"/>
    <property type="match status" value="1"/>
</dbReference>
<dbReference type="Gene3D" id="3.30.160.750">
    <property type="match status" value="1"/>
</dbReference>
<keyword evidence="6" id="KW-0620">Polyamine biosynthesis</keyword>
<dbReference type="Pfam" id="PF02675">
    <property type="entry name" value="AdoMet_dc"/>
    <property type="match status" value="1"/>
</dbReference>
<keyword evidence="4" id="KW-0068">Autocatalytic cleavage</keyword>
<dbReference type="SUPFAM" id="SSF56276">
    <property type="entry name" value="S-adenosylmethionine decarboxylase"/>
    <property type="match status" value="1"/>
</dbReference>
<dbReference type="PANTHER" id="PTHR33866">
    <property type="entry name" value="S-ADENOSYLMETHIONINE DECARBOXYLASE PROENZYME"/>
    <property type="match status" value="1"/>
</dbReference>
<evidence type="ECO:0000256" key="3">
    <source>
        <dbReference type="ARBA" id="ARBA00022793"/>
    </source>
</evidence>
<dbReference type="InterPro" id="IPR016067">
    <property type="entry name" value="S-AdoMet_deCO2ase_core"/>
</dbReference>
<keyword evidence="9" id="KW-0704">Schiff base</keyword>
<name>A0A1H9J0G8_9BURK</name>
<keyword evidence="8" id="KW-0456">Lyase</keyword>
<dbReference type="PANTHER" id="PTHR33866:SF2">
    <property type="entry name" value="S-ADENOSYLMETHIONINE DECARBOXYLASE PROENZYME"/>
    <property type="match status" value="1"/>
</dbReference>
<dbReference type="EMBL" id="FOGD01000002">
    <property type="protein sequence ID" value="SEQ80259.1"/>
    <property type="molecule type" value="Genomic_DNA"/>
</dbReference>
<evidence type="ECO:0000256" key="4">
    <source>
        <dbReference type="ARBA" id="ARBA00022813"/>
    </source>
</evidence>
<evidence type="ECO:0000256" key="10">
    <source>
        <dbReference type="ARBA" id="ARBA00023317"/>
    </source>
</evidence>
<accession>A0A1H9J0G8</accession>
<evidence type="ECO:0000256" key="1">
    <source>
        <dbReference type="ARBA" id="ARBA00001928"/>
    </source>
</evidence>
<evidence type="ECO:0000313" key="11">
    <source>
        <dbReference type="EMBL" id="SEQ80259.1"/>
    </source>
</evidence>
<dbReference type="STRING" id="180197.SAMN02982919_01274"/>
<keyword evidence="10" id="KW-0670">Pyruvate</keyword>
<dbReference type="InterPro" id="IPR042284">
    <property type="entry name" value="AdoMetDC_N"/>
</dbReference>
<dbReference type="InterPro" id="IPR003826">
    <property type="entry name" value="AdoMetDC_fam_prok"/>
</dbReference>
<organism evidence="11 12">
    <name type="scientific">Giesbergeria anulus</name>
    <dbReference type="NCBI Taxonomy" id="180197"/>
    <lineage>
        <taxon>Bacteria</taxon>
        <taxon>Pseudomonadati</taxon>
        <taxon>Pseudomonadota</taxon>
        <taxon>Betaproteobacteria</taxon>
        <taxon>Burkholderiales</taxon>
        <taxon>Comamonadaceae</taxon>
        <taxon>Giesbergeria</taxon>
    </lineage>
</organism>
<evidence type="ECO:0000256" key="9">
    <source>
        <dbReference type="ARBA" id="ARBA00023270"/>
    </source>
</evidence>
<dbReference type="GO" id="GO:0005829">
    <property type="term" value="C:cytosol"/>
    <property type="evidence" value="ECO:0007669"/>
    <property type="project" value="TreeGrafter"/>
</dbReference>
<dbReference type="AlphaFoldDB" id="A0A1H9J0G8"/>
<dbReference type="InterPro" id="IPR017716">
    <property type="entry name" value="S-AdoMet_deCOase_pro-enz"/>
</dbReference>
<dbReference type="GO" id="GO:0004014">
    <property type="term" value="F:adenosylmethionine decarboxylase activity"/>
    <property type="evidence" value="ECO:0007669"/>
    <property type="project" value="InterPro"/>
</dbReference>
<keyword evidence="3" id="KW-0210">Decarboxylase</keyword>
<sequence length="136" mass="14677">MPHALPLVSPVAPPTPAHTSGLHLMADLHGCQGDSRLMHDATCLQAFCQASVAQAGLTAVGCLFHHFGEQGGVTGVVVLAESHLCIHTWPEAAYVTLDVYVCNYSSNNQRKAEQLLATLQHAFQASDARLHRVERR</sequence>
<evidence type="ECO:0000256" key="6">
    <source>
        <dbReference type="ARBA" id="ARBA00023115"/>
    </source>
</evidence>
<dbReference type="RefSeq" id="WP_091454434.1">
    <property type="nucleotide sequence ID" value="NZ_FOGD01000002.1"/>
</dbReference>
<keyword evidence="12" id="KW-1185">Reference proteome</keyword>
<dbReference type="NCBIfam" id="TIGR03330">
    <property type="entry name" value="SAM_DCase_Bsu"/>
    <property type="match status" value="1"/>
</dbReference>
<evidence type="ECO:0000256" key="5">
    <source>
        <dbReference type="ARBA" id="ARBA00023066"/>
    </source>
</evidence>
<keyword evidence="5" id="KW-0745">Spermidine biosynthesis</keyword>
<dbReference type="Proteomes" id="UP000199766">
    <property type="component" value="Unassembled WGS sequence"/>
</dbReference>
<dbReference type="GO" id="GO:0008295">
    <property type="term" value="P:spermidine biosynthetic process"/>
    <property type="evidence" value="ECO:0007669"/>
    <property type="project" value="UniProtKB-KW"/>
</dbReference>
<dbReference type="OrthoDB" id="9793120at2"/>
<evidence type="ECO:0000256" key="7">
    <source>
        <dbReference type="ARBA" id="ARBA00023145"/>
    </source>
</evidence>
<evidence type="ECO:0000256" key="2">
    <source>
        <dbReference type="ARBA" id="ARBA00022691"/>
    </source>
</evidence>
<evidence type="ECO:0000313" key="12">
    <source>
        <dbReference type="Proteomes" id="UP000199766"/>
    </source>
</evidence>
<protein>
    <submittedName>
        <fullName evidence="11">S-adenosylmethionine decarboxylase</fullName>
    </submittedName>
</protein>
<proteinExistence type="predicted"/>
<reference evidence="11 12" key="1">
    <citation type="submission" date="2016-10" db="EMBL/GenBank/DDBJ databases">
        <authorList>
            <person name="de Groot N.N."/>
        </authorList>
    </citation>
    <scope>NUCLEOTIDE SEQUENCE [LARGE SCALE GENOMIC DNA]</scope>
    <source>
        <strain evidence="11 12">ATCC 35958</strain>
    </source>
</reference>
<comment type="cofactor">
    <cofactor evidence="1">
        <name>pyruvate</name>
        <dbReference type="ChEBI" id="CHEBI:15361"/>
    </cofactor>
</comment>
<keyword evidence="2" id="KW-0949">S-adenosyl-L-methionine</keyword>
<evidence type="ECO:0000256" key="8">
    <source>
        <dbReference type="ARBA" id="ARBA00023239"/>
    </source>
</evidence>
<gene>
    <name evidence="11" type="ORF">SAMN02982919_01274</name>
</gene>
<dbReference type="InterPro" id="IPR042286">
    <property type="entry name" value="AdoMetDC_C"/>
</dbReference>